<protein>
    <submittedName>
        <fullName evidence="3">Uncharacterized protein</fullName>
    </submittedName>
</protein>
<name>A0AAE1AZM0_9GAST</name>
<evidence type="ECO:0000256" key="2">
    <source>
        <dbReference type="SAM" id="Phobius"/>
    </source>
</evidence>
<accession>A0AAE1AZM0</accession>
<dbReference type="Proteomes" id="UP001283361">
    <property type="component" value="Unassembled WGS sequence"/>
</dbReference>
<keyword evidence="2" id="KW-1133">Transmembrane helix</keyword>
<comment type="caution">
    <text evidence="3">The sequence shown here is derived from an EMBL/GenBank/DDBJ whole genome shotgun (WGS) entry which is preliminary data.</text>
</comment>
<proteinExistence type="predicted"/>
<keyword evidence="4" id="KW-1185">Reference proteome</keyword>
<evidence type="ECO:0000313" key="4">
    <source>
        <dbReference type="Proteomes" id="UP001283361"/>
    </source>
</evidence>
<organism evidence="3 4">
    <name type="scientific">Elysia crispata</name>
    <name type="common">lettuce slug</name>
    <dbReference type="NCBI Taxonomy" id="231223"/>
    <lineage>
        <taxon>Eukaryota</taxon>
        <taxon>Metazoa</taxon>
        <taxon>Spiralia</taxon>
        <taxon>Lophotrochozoa</taxon>
        <taxon>Mollusca</taxon>
        <taxon>Gastropoda</taxon>
        <taxon>Heterobranchia</taxon>
        <taxon>Euthyneura</taxon>
        <taxon>Panpulmonata</taxon>
        <taxon>Sacoglossa</taxon>
        <taxon>Placobranchoidea</taxon>
        <taxon>Plakobranchidae</taxon>
        <taxon>Elysia</taxon>
    </lineage>
</organism>
<keyword evidence="2" id="KW-0812">Transmembrane</keyword>
<feature type="transmembrane region" description="Helical" evidence="2">
    <location>
        <begin position="198"/>
        <end position="222"/>
    </location>
</feature>
<gene>
    <name evidence="3" type="ORF">RRG08_055074</name>
</gene>
<evidence type="ECO:0000313" key="3">
    <source>
        <dbReference type="EMBL" id="KAK3797018.1"/>
    </source>
</evidence>
<reference evidence="3" key="1">
    <citation type="journal article" date="2023" name="G3 (Bethesda)">
        <title>A reference genome for the long-term kleptoplast-retaining sea slug Elysia crispata morphotype clarki.</title>
        <authorList>
            <person name="Eastman K.E."/>
            <person name="Pendleton A.L."/>
            <person name="Shaikh M.A."/>
            <person name="Suttiyut T."/>
            <person name="Ogas R."/>
            <person name="Tomko P."/>
            <person name="Gavelis G."/>
            <person name="Widhalm J.R."/>
            <person name="Wisecaver J.H."/>
        </authorList>
    </citation>
    <scope>NUCLEOTIDE SEQUENCE</scope>
    <source>
        <strain evidence="3">ECLA1</strain>
    </source>
</reference>
<keyword evidence="2" id="KW-0472">Membrane</keyword>
<sequence>MWSLPVDWPLNYGTGMSKIPGAKLARLFTLTVTLCPITIFLQAQVSGFRMTKLLEHPVLWSPGQCPPTVSPVRQICSSPYHRDVHITDHYPVQDDHTVRALRTVVTWTMSTHSLTLLVTLPRARQLVPSSSCYTWTPDLRPASLIPRIYLSLSQSDVYSHHVTSRRLRTWYLPSSNNVNKYVVTDNRHFEPSSAVSSFFAIFGWSVTNILVVTSIVISCLILHRPQDIQHDPETRRQSFDGLFTNADSGTRGVTVDHWSSTQPEIPRETEETVTTRLTRRCHLSLVVSDQWPESGAARERMGQSQHEARVQILTLRPD</sequence>
<evidence type="ECO:0000256" key="1">
    <source>
        <dbReference type="SAM" id="MobiDB-lite"/>
    </source>
</evidence>
<feature type="region of interest" description="Disordered" evidence="1">
    <location>
        <begin position="254"/>
        <end position="273"/>
    </location>
</feature>
<dbReference type="AlphaFoldDB" id="A0AAE1AZM0"/>
<dbReference type="EMBL" id="JAWDGP010000819">
    <property type="protein sequence ID" value="KAK3797018.1"/>
    <property type="molecule type" value="Genomic_DNA"/>
</dbReference>